<name>A0A7H9BSQ6_PARPN</name>
<dbReference type="AlphaFoldDB" id="A0A7H9BSQ6"/>
<dbReference type="KEGG" id="ppan:ESD82_11440"/>
<protein>
    <recommendedName>
        <fullName evidence="2">Transposase TnpC homeodomain domain-containing protein</fullName>
    </recommendedName>
</protein>
<dbReference type="InterPro" id="IPR024463">
    <property type="entry name" value="Transposase_TnpC_homeodom"/>
</dbReference>
<dbReference type="EMBL" id="CP044426">
    <property type="protein sequence ID" value="QFG36810.1"/>
    <property type="molecule type" value="Genomic_DNA"/>
</dbReference>
<dbReference type="EMBL" id="CP058690">
    <property type="protein sequence ID" value="QLH14374.1"/>
    <property type="molecule type" value="Genomic_DNA"/>
</dbReference>
<evidence type="ECO:0000313" key="6">
    <source>
        <dbReference type="Proteomes" id="UP000509322"/>
    </source>
</evidence>
<organism evidence="4 6">
    <name type="scientific">Paracoccus pantotrophus</name>
    <name type="common">Thiosphaera pantotropha</name>
    <dbReference type="NCBI Taxonomy" id="82367"/>
    <lineage>
        <taxon>Bacteria</taxon>
        <taxon>Pseudomonadati</taxon>
        <taxon>Pseudomonadota</taxon>
        <taxon>Alphaproteobacteria</taxon>
        <taxon>Rhodobacterales</taxon>
        <taxon>Paracoccaceae</taxon>
        <taxon>Paracoccus</taxon>
    </lineage>
</organism>
<dbReference type="OrthoDB" id="9800877at2"/>
<evidence type="ECO:0000313" key="4">
    <source>
        <dbReference type="EMBL" id="QLH14374.1"/>
    </source>
</evidence>
<evidence type="ECO:0000313" key="5">
    <source>
        <dbReference type="Proteomes" id="UP000326453"/>
    </source>
</evidence>
<dbReference type="Proteomes" id="UP000326453">
    <property type="component" value="Chromosome 1"/>
</dbReference>
<feature type="domain" description="Transposase TnpC homeodomain" evidence="2">
    <location>
        <begin position="11"/>
        <end position="83"/>
    </location>
</feature>
<proteinExistence type="predicted"/>
<evidence type="ECO:0000259" key="2">
    <source>
        <dbReference type="Pfam" id="PF13007"/>
    </source>
</evidence>
<evidence type="ECO:0000256" key="1">
    <source>
        <dbReference type="SAM" id="MobiDB-lite"/>
    </source>
</evidence>
<dbReference type="Proteomes" id="UP000509322">
    <property type="component" value="Chromosome 2"/>
</dbReference>
<sequence length="134" mass="14731">MLAATQEANRRLQDILRAARRKKFGPRSGKLSPEQFNLPLEDAEFVQGVLEEAQEKAEAAMQRARGEEPRRPKRNRGHLPRVERVIEPAGTLCPCGSGEMTKIGADVSEWLDNNAGTVPVAGHAAPQICLPLVR</sequence>
<feature type="region of interest" description="Disordered" evidence="1">
    <location>
        <begin position="56"/>
        <end position="83"/>
    </location>
</feature>
<feature type="compositionally biased region" description="Basic and acidic residues" evidence="1">
    <location>
        <begin position="56"/>
        <end position="70"/>
    </location>
</feature>
<gene>
    <name evidence="3" type="ORF">ESD82_11440</name>
    <name evidence="4" type="ORF">HYQ43_08580</name>
</gene>
<dbReference type="Pfam" id="PF13007">
    <property type="entry name" value="LZ_Tnp_IS66"/>
    <property type="match status" value="1"/>
</dbReference>
<dbReference type="GeneID" id="51371185"/>
<accession>A0A7H9BSQ6</accession>
<reference evidence="4 6" key="2">
    <citation type="submission" date="2020-07" db="EMBL/GenBank/DDBJ databases">
        <title>The complete genome of Paracoccus pantotrophus ACCC 10489.</title>
        <authorList>
            <person name="Si Y."/>
        </authorList>
    </citation>
    <scope>NUCLEOTIDE SEQUENCE [LARGE SCALE GENOMIC DNA]</scope>
    <source>
        <strain evidence="4 6">ACCC10489</strain>
    </source>
</reference>
<evidence type="ECO:0000313" key="3">
    <source>
        <dbReference type="EMBL" id="QFG36810.1"/>
    </source>
</evidence>
<reference evidence="3 5" key="1">
    <citation type="submission" date="2019-01" db="EMBL/GenBank/DDBJ databases">
        <title>Complete Genome Sequence and Annotation of the Paracoccus pantotrophus type strain DSM 2944.</title>
        <authorList>
            <person name="Bockwoldt J.A."/>
            <person name="Zimmermann M."/>
            <person name="Tiso T."/>
            <person name="Blank L.M."/>
        </authorList>
    </citation>
    <scope>NUCLEOTIDE SEQUENCE [LARGE SCALE GENOMIC DNA]</scope>
    <source>
        <strain evidence="3 5">DSM 2944</strain>
    </source>
</reference>
<dbReference type="RefSeq" id="WP_051419408.1">
    <property type="nucleotide sequence ID" value="NZ_CP038203.1"/>
</dbReference>